<protein>
    <submittedName>
        <fullName evidence="1">Uncharacterized protein</fullName>
    </submittedName>
</protein>
<name>A0A0A9BGH9_ARUDO</name>
<organism evidence="1">
    <name type="scientific">Arundo donax</name>
    <name type="common">Giant reed</name>
    <name type="synonym">Donax arundinaceus</name>
    <dbReference type="NCBI Taxonomy" id="35708"/>
    <lineage>
        <taxon>Eukaryota</taxon>
        <taxon>Viridiplantae</taxon>
        <taxon>Streptophyta</taxon>
        <taxon>Embryophyta</taxon>
        <taxon>Tracheophyta</taxon>
        <taxon>Spermatophyta</taxon>
        <taxon>Magnoliopsida</taxon>
        <taxon>Liliopsida</taxon>
        <taxon>Poales</taxon>
        <taxon>Poaceae</taxon>
        <taxon>PACMAD clade</taxon>
        <taxon>Arundinoideae</taxon>
        <taxon>Arundineae</taxon>
        <taxon>Arundo</taxon>
    </lineage>
</organism>
<dbReference type="EMBL" id="GBRH01234841">
    <property type="protein sequence ID" value="JAD63054.1"/>
    <property type="molecule type" value="Transcribed_RNA"/>
</dbReference>
<evidence type="ECO:0000313" key="1">
    <source>
        <dbReference type="EMBL" id="JAD63054.1"/>
    </source>
</evidence>
<accession>A0A0A9BGH9</accession>
<sequence>MHSYPQGALFNKKR</sequence>
<reference evidence="1" key="1">
    <citation type="submission" date="2014-09" db="EMBL/GenBank/DDBJ databases">
        <authorList>
            <person name="Magalhaes I.L.F."/>
            <person name="Oliveira U."/>
            <person name="Santos F.R."/>
            <person name="Vidigal T.H.D.A."/>
            <person name="Brescovit A.D."/>
            <person name="Santos A.J."/>
        </authorList>
    </citation>
    <scope>NUCLEOTIDE SEQUENCE</scope>
    <source>
        <tissue evidence="1">Shoot tissue taken approximately 20 cm above the soil surface</tissue>
    </source>
</reference>
<proteinExistence type="predicted"/>
<reference evidence="1" key="2">
    <citation type="journal article" date="2015" name="Data Brief">
        <title>Shoot transcriptome of the giant reed, Arundo donax.</title>
        <authorList>
            <person name="Barrero R.A."/>
            <person name="Guerrero F.D."/>
            <person name="Moolhuijzen P."/>
            <person name="Goolsby J.A."/>
            <person name="Tidwell J."/>
            <person name="Bellgard S.E."/>
            <person name="Bellgard M.I."/>
        </authorList>
    </citation>
    <scope>NUCLEOTIDE SEQUENCE</scope>
    <source>
        <tissue evidence="1">Shoot tissue taken approximately 20 cm above the soil surface</tissue>
    </source>
</reference>